<dbReference type="GeneID" id="90994163"/>
<dbReference type="STRING" id="1123404.SAMN02745784_02323"/>
<evidence type="ECO:0000256" key="8">
    <source>
        <dbReference type="RuleBase" id="RU004417"/>
    </source>
</evidence>
<gene>
    <name evidence="10" type="ORF">SAMN02745784_02323</name>
</gene>
<dbReference type="PROSITE" id="PS00074">
    <property type="entry name" value="GLFV_DEHYDROGENASE"/>
    <property type="match status" value="1"/>
</dbReference>
<evidence type="ECO:0000256" key="7">
    <source>
        <dbReference type="PIRSR" id="PIRSR000185-3"/>
    </source>
</evidence>
<dbReference type="FunFam" id="3.40.50.10860:FF:000003">
    <property type="entry name" value="Glutamate dehydrogenase"/>
    <property type="match status" value="1"/>
</dbReference>
<dbReference type="RefSeq" id="WP_072976427.1">
    <property type="nucleotide sequence ID" value="NZ_FQTY01000012.1"/>
</dbReference>
<dbReference type="PANTHER" id="PTHR11606:SF13">
    <property type="entry name" value="GLUTAMATE DEHYDROGENASE 1, MITOCHONDRIAL"/>
    <property type="match status" value="1"/>
</dbReference>
<feature type="domain" description="Glutamate/phenylalanine/leucine/valine/L-tryptophan dehydrogenase C-terminal" evidence="9">
    <location>
        <begin position="185"/>
        <end position="420"/>
    </location>
</feature>
<keyword evidence="6" id="KW-0547">Nucleotide-binding</keyword>
<feature type="binding site" evidence="6">
    <location>
        <position position="223"/>
    </location>
    <ligand>
        <name>NAD(+)</name>
        <dbReference type="ChEBI" id="CHEBI:57540"/>
    </ligand>
</feature>
<feature type="active site" description="Proton donor" evidence="5">
    <location>
        <position position="107"/>
    </location>
</feature>
<evidence type="ECO:0000256" key="5">
    <source>
        <dbReference type="PIRSR" id="PIRSR000185-1"/>
    </source>
</evidence>
<feature type="binding site" evidence="6">
    <location>
        <position position="356"/>
    </location>
    <ligand>
        <name>substrate</name>
    </ligand>
</feature>
<dbReference type="GO" id="GO:0000166">
    <property type="term" value="F:nucleotide binding"/>
    <property type="evidence" value="ECO:0007669"/>
    <property type="project" value="UniProtKB-KW"/>
</dbReference>
<feature type="binding site" evidence="6">
    <location>
        <position position="71"/>
    </location>
    <ligand>
        <name>substrate</name>
    </ligand>
</feature>
<dbReference type="InterPro" id="IPR046346">
    <property type="entry name" value="Aminoacid_DH-like_N_sf"/>
</dbReference>
<sequence length="422" mass="46569">MSKESLNPLESAQLQVKHACDKLGLEPAVYELLKEPQRIIEISIPVKMDDGTIKVFKGYRASHNTAIGPAKGGIRFHPGVNPDEVKALSIWMTFKCGVMGVPYGGGKGGITVDPLQLSQGELERLARGYVQGLHKYLGEKIDVPAPDVGSNGQIMAWMVDEYIKLNNDNMALGVLTGKPVQWGGSQGRNEATGFGVAVIAREAARELGMDMTKISVAIQGFGNVGRYTVKNVQRQGAKIVAIAEWAPSVGTYALYNEDGLDFYDMEAYFNEHKNLVDYPKAKMISLDEFWTLDVDMLIPAALENAITEDVAKVVKAKLICEAANGPITPGADVILKERGITVTPDILTNAGGVTVSYFEWVQNLYGYYWSEKEVEEKQEVEMVKAFNAIWKLKNEYNVTVREAAYMISVKKVAEVMKLRGWY</sequence>
<organism evidence="10 11">
    <name type="scientific">Tissierella praeacuta DSM 18095</name>
    <dbReference type="NCBI Taxonomy" id="1123404"/>
    <lineage>
        <taxon>Bacteria</taxon>
        <taxon>Bacillati</taxon>
        <taxon>Bacillota</taxon>
        <taxon>Tissierellia</taxon>
        <taxon>Tissierellales</taxon>
        <taxon>Tissierellaceae</taxon>
        <taxon>Tissierella</taxon>
    </lineage>
</organism>
<dbReference type="InterPro" id="IPR006095">
    <property type="entry name" value="Glu/Leu/Phe/Val/Trp_DH"/>
</dbReference>
<feature type="binding site" evidence="6">
    <location>
        <position position="95"/>
    </location>
    <ligand>
        <name>substrate</name>
    </ligand>
</feature>
<dbReference type="Gene3D" id="3.40.50.720">
    <property type="entry name" value="NAD(P)-binding Rossmann-like Domain"/>
    <property type="match status" value="1"/>
</dbReference>
<dbReference type="InterPro" id="IPR033922">
    <property type="entry name" value="NAD_bind_Glu_DH"/>
</dbReference>
<evidence type="ECO:0000256" key="2">
    <source>
        <dbReference type="ARBA" id="ARBA00012896"/>
    </source>
</evidence>
<dbReference type="SUPFAM" id="SSF53223">
    <property type="entry name" value="Aminoacid dehydrogenase-like, N-terminal domain"/>
    <property type="match status" value="1"/>
</dbReference>
<name>A0A1M4XNF5_9FIRM</name>
<dbReference type="PIRSF" id="PIRSF000185">
    <property type="entry name" value="Glu_DH"/>
    <property type="match status" value="1"/>
</dbReference>
<comment type="similarity">
    <text evidence="1 4 8">Belongs to the Glu/Leu/Phe/Val dehydrogenases family.</text>
</comment>
<dbReference type="InterPro" id="IPR033524">
    <property type="entry name" value="Glu/Leu/Phe/Val_DH_AS"/>
</dbReference>
<feature type="binding site" evidence="6">
    <location>
        <position position="192"/>
    </location>
    <ligand>
        <name>NAD(+)</name>
        <dbReference type="ChEBI" id="CHEBI:57540"/>
    </ligand>
</feature>
<dbReference type="PRINTS" id="PR00082">
    <property type="entry name" value="GLFDHDRGNASE"/>
</dbReference>
<dbReference type="Proteomes" id="UP000184114">
    <property type="component" value="Unassembled WGS sequence"/>
</dbReference>
<dbReference type="AlphaFoldDB" id="A0A1M4XNF5"/>
<dbReference type="InterPro" id="IPR006097">
    <property type="entry name" value="Glu/Leu/Phe/Val/Trp_DH_dimer"/>
</dbReference>
<dbReference type="InterPro" id="IPR014362">
    <property type="entry name" value="Glu_DH"/>
</dbReference>
<dbReference type="InterPro" id="IPR036291">
    <property type="entry name" value="NAD(P)-bd_dom_sf"/>
</dbReference>
<dbReference type="SUPFAM" id="SSF51735">
    <property type="entry name" value="NAD(P)-binding Rossmann-fold domains"/>
    <property type="match status" value="1"/>
</dbReference>
<protein>
    <recommendedName>
        <fullName evidence="2 4">Glutamate dehydrogenase</fullName>
    </recommendedName>
</protein>
<dbReference type="InterPro" id="IPR006096">
    <property type="entry name" value="Glu/Leu/Phe/Val/Trp_DH_C"/>
</dbReference>
<evidence type="ECO:0000259" key="9">
    <source>
        <dbReference type="SMART" id="SM00839"/>
    </source>
</evidence>
<evidence type="ECO:0000256" key="4">
    <source>
        <dbReference type="PIRNR" id="PIRNR000185"/>
    </source>
</evidence>
<keyword evidence="3 4" id="KW-0560">Oxidoreductase</keyword>
<dbReference type="Pfam" id="PF02812">
    <property type="entry name" value="ELFV_dehydrog_N"/>
    <property type="match status" value="1"/>
</dbReference>
<evidence type="ECO:0000256" key="1">
    <source>
        <dbReference type="ARBA" id="ARBA00006382"/>
    </source>
</evidence>
<accession>A0A1M4XNF5</accession>
<reference evidence="11" key="1">
    <citation type="submission" date="2016-11" db="EMBL/GenBank/DDBJ databases">
        <authorList>
            <person name="Varghese N."/>
            <person name="Submissions S."/>
        </authorList>
    </citation>
    <scope>NUCLEOTIDE SEQUENCE [LARGE SCALE GENOMIC DNA]</scope>
    <source>
        <strain evidence="11">DSM 18095</strain>
    </source>
</reference>
<dbReference type="Pfam" id="PF00208">
    <property type="entry name" value="ELFV_dehydrog"/>
    <property type="match status" value="1"/>
</dbReference>
<dbReference type="PANTHER" id="PTHR11606">
    <property type="entry name" value="GLUTAMATE DEHYDROGENASE"/>
    <property type="match status" value="1"/>
</dbReference>
<keyword evidence="11" id="KW-1185">Reference proteome</keyword>
<feature type="site" description="Important for catalysis" evidence="7">
    <location>
        <position position="147"/>
    </location>
</feature>
<dbReference type="GO" id="GO:0004352">
    <property type="term" value="F:glutamate dehydrogenase (NAD+) activity"/>
    <property type="evidence" value="ECO:0007669"/>
    <property type="project" value="TreeGrafter"/>
</dbReference>
<evidence type="ECO:0000256" key="3">
    <source>
        <dbReference type="ARBA" id="ARBA00023002"/>
    </source>
</evidence>
<dbReference type="GO" id="GO:0006538">
    <property type="term" value="P:L-glutamate catabolic process"/>
    <property type="evidence" value="ECO:0007669"/>
    <property type="project" value="TreeGrafter"/>
</dbReference>
<keyword evidence="6" id="KW-0520">NAD</keyword>
<dbReference type="CDD" id="cd01076">
    <property type="entry name" value="NAD_bind_1_Glu_DH"/>
    <property type="match status" value="1"/>
</dbReference>
<dbReference type="SMART" id="SM00839">
    <property type="entry name" value="ELFV_dehydrog"/>
    <property type="match status" value="1"/>
</dbReference>
<evidence type="ECO:0000256" key="6">
    <source>
        <dbReference type="PIRSR" id="PIRSR000185-2"/>
    </source>
</evidence>
<dbReference type="Gene3D" id="3.40.50.10860">
    <property type="entry name" value="Leucine Dehydrogenase, chain A, domain 1"/>
    <property type="match status" value="1"/>
</dbReference>
<proteinExistence type="inferred from homology"/>
<evidence type="ECO:0000313" key="10">
    <source>
        <dbReference type="EMBL" id="SHE95134.1"/>
    </source>
</evidence>
<evidence type="ECO:0000313" key="11">
    <source>
        <dbReference type="Proteomes" id="UP000184114"/>
    </source>
</evidence>
<dbReference type="EMBL" id="FQTY01000012">
    <property type="protein sequence ID" value="SHE95134.1"/>
    <property type="molecule type" value="Genomic_DNA"/>
</dbReference>